<dbReference type="EMBL" id="CP046640">
    <property type="protein sequence ID" value="QTL98467.1"/>
    <property type="molecule type" value="Genomic_DNA"/>
</dbReference>
<keyword evidence="2" id="KW-1185">Reference proteome</keyword>
<proteinExistence type="predicted"/>
<protein>
    <submittedName>
        <fullName evidence="1">Peptidase S7</fullName>
    </submittedName>
</protein>
<gene>
    <name evidence="1" type="ORF">GM661_11055</name>
</gene>
<dbReference type="AlphaFoldDB" id="A0A8A7KHX9"/>
<organism evidence="1 2">
    <name type="scientific">Iocasia fonsfrigidae</name>
    <dbReference type="NCBI Taxonomy" id="2682810"/>
    <lineage>
        <taxon>Bacteria</taxon>
        <taxon>Bacillati</taxon>
        <taxon>Bacillota</taxon>
        <taxon>Clostridia</taxon>
        <taxon>Halanaerobiales</taxon>
        <taxon>Halanaerobiaceae</taxon>
        <taxon>Iocasia</taxon>
    </lineage>
</organism>
<dbReference type="RefSeq" id="WP_230866887.1">
    <property type="nucleotide sequence ID" value="NZ_CP046640.1"/>
</dbReference>
<reference evidence="1" key="1">
    <citation type="submission" date="2019-12" db="EMBL/GenBank/DDBJ databases">
        <authorList>
            <person name="zhang j."/>
            <person name="sun C.M."/>
        </authorList>
    </citation>
    <scope>NUCLEOTIDE SEQUENCE</scope>
    <source>
        <strain evidence="1">NS-1</strain>
    </source>
</reference>
<sequence length="378" mass="41458">MIIKGIARELIDCLVDRSNKLGQGRSIGLLAFIDKQGYISTYSDMVDGGLAGLPFRMMLSAVLNNTTGSLLELINRLPANTAVISTSPGKTGIIISTGGINIFDCPIIKIGIKNKRAVGVGVLYPEKYLFKLASESEKVQLKSLSALTMKEERQALRRSTELRLAYLDISAEIPVVDLPIKKYKKNKAAQIDWSLPRLTVKGIERNFAEMLVNKSISIEQGREVAAVGILNNKGYVEQAGELIVGGMGYVPSRLLLSGYADIRDISLREAYTDKIPAEAVIVHTHPGGTGVMHMGDAMAGPGTWGCPIIAIGHDRDGIIKGATVIEFSSELNILADKYEMIEQEFYQADNPADETRLRKQKYKIAQEFTELCREIKII</sequence>
<name>A0A8A7KHX9_9FIRM</name>
<dbReference type="Proteomes" id="UP000665020">
    <property type="component" value="Chromosome"/>
</dbReference>
<evidence type="ECO:0000313" key="1">
    <source>
        <dbReference type="EMBL" id="QTL98467.1"/>
    </source>
</evidence>
<evidence type="ECO:0000313" key="2">
    <source>
        <dbReference type="Proteomes" id="UP000665020"/>
    </source>
</evidence>
<dbReference type="KEGG" id="ifn:GM661_11055"/>
<accession>A0A8A7KHX9</accession>